<evidence type="ECO:0000313" key="2">
    <source>
        <dbReference type="EMBL" id="GJT92846.1"/>
    </source>
</evidence>
<feature type="region of interest" description="Disordered" evidence="1">
    <location>
        <begin position="122"/>
        <end position="142"/>
    </location>
</feature>
<evidence type="ECO:0000313" key="3">
    <source>
        <dbReference type="Proteomes" id="UP001151760"/>
    </source>
</evidence>
<keyword evidence="3" id="KW-1185">Reference proteome</keyword>
<dbReference type="EMBL" id="BQNB010020148">
    <property type="protein sequence ID" value="GJT92846.1"/>
    <property type="molecule type" value="Genomic_DNA"/>
</dbReference>
<name>A0ABQ5HZF7_9ASTR</name>
<gene>
    <name evidence="2" type="ORF">Tco_1081691</name>
</gene>
<sequence length="206" mass="22913">MIWSLVTPVDTPMVEKSKLDEDPQGKAVDPIHYCGMIGSLMYLTSSRPDLVFFDSCVALTAYADADHAVAKTPKEVHLAGEAMEASKRRRSMLDYRIQKLSKGSSEGSGIIPEVPDELKDNFGSSSSLLSGSDDEVRDVSSDEGKKLMKTKLMQKLQRNKLEMNNQFNSVHSACNEFQSMYDDPYSSRGPLVVQRTHSLTCYLNGY</sequence>
<reference evidence="2" key="2">
    <citation type="submission" date="2022-01" db="EMBL/GenBank/DDBJ databases">
        <authorList>
            <person name="Yamashiro T."/>
            <person name="Shiraishi A."/>
            <person name="Satake H."/>
            <person name="Nakayama K."/>
        </authorList>
    </citation>
    <scope>NUCLEOTIDE SEQUENCE</scope>
</reference>
<proteinExistence type="predicted"/>
<dbReference type="Proteomes" id="UP001151760">
    <property type="component" value="Unassembled WGS sequence"/>
</dbReference>
<reference evidence="2" key="1">
    <citation type="journal article" date="2022" name="Int. J. Mol. Sci.">
        <title>Draft Genome of Tanacetum Coccineum: Genomic Comparison of Closely Related Tanacetum-Family Plants.</title>
        <authorList>
            <person name="Yamashiro T."/>
            <person name="Shiraishi A."/>
            <person name="Nakayama K."/>
            <person name="Satake H."/>
        </authorList>
    </citation>
    <scope>NUCLEOTIDE SEQUENCE</scope>
</reference>
<comment type="caution">
    <text evidence="2">The sequence shown here is derived from an EMBL/GenBank/DDBJ whole genome shotgun (WGS) entry which is preliminary data.</text>
</comment>
<evidence type="ECO:0000256" key="1">
    <source>
        <dbReference type="SAM" id="MobiDB-lite"/>
    </source>
</evidence>
<accession>A0ABQ5HZF7</accession>
<organism evidence="2 3">
    <name type="scientific">Tanacetum coccineum</name>
    <dbReference type="NCBI Taxonomy" id="301880"/>
    <lineage>
        <taxon>Eukaryota</taxon>
        <taxon>Viridiplantae</taxon>
        <taxon>Streptophyta</taxon>
        <taxon>Embryophyta</taxon>
        <taxon>Tracheophyta</taxon>
        <taxon>Spermatophyta</taxon>
        <taxon>Magnoliopsida</taxon>
        <taxon>eudicotyledons</taxon>
        <taxon>Gunneridae</taxon>
        <taxon>Pentapetalae</taxon>
        <taxon>asterids</taxon>
        <taxon>campanulids</taxon>
        <taxon>Asterales</taxon>
        <taxon>Asteraceae</taxon>
        <taxon>Asteroideae</taxon>
        <taxon>Anthemideae</taxon>
        <taxon>Anthemidinae</taxon>
        <taxon>Tanacetum</taxon>
    </lineage>
</organism>
<protein>
    <submittedName>
        <fullName evidence="2">Uncharacterized protein</fullName>
    </submittedName>
</protein>